<evidence type="ECO:0000313" key="1">
    <source>
        <dbReference type="EMBL" id="RLE11074.1"/>
    </source>
</evidence>
<reference evidence="1 2" key="1">
    <citation type="submission" date="2018-06" db="EMBL/GenBank/DDBJ databases">
        <title>Extensive metabolic versatility and redundancy in microbially diverse, dynamic hydrothermal sediments.</title>
        <authorList>
            <person name="Dombrowski N."/>
            <person name="Teske A."/>
            <person name="Baker B.J."/>
        </authorList>
    </citation>
    <scope>NUCLEOTIDE SEQUENCE [LARGE SCALE GENOMIC DNA]</scope>
    <source>
        <strain evidence="1">B19_G9</strain>
    </source>
</reference>
<dbReference type="AlphaFoldDB" id="A0A662D5I6"/>
<sequence>MKLWLIEDRAIRPGIIKVKYSTPSTCKLLPIPQPNAIKKSNGEMALEDRVFKNLLLRITISRQNTA</sequence>
<gene>
    <name evidence="1" type="ORF">DRI96_06865</name>
</gene>
<name>A0A662D5I6_UNCAE</name>
<dbReference type="EMBL" id="QMQB01000283">
    <property type="protein sequence ID" value="RLE11074.1"/>
    <property type="molecule type" value="Genomic_DNA"/>
</dbReference>
<protein>
    <submittedName>
        <fullName evidence="1">Uncharacterized protein</fullName>
    </submittedName>
</protein>
<accession>A0A662D5I6</accession>
<comment type="caution">
    <text evidence="1">The sequence shown here is derived from an EMBL/GenBank/DDBJ whole genome shotgun (WGS) entry which is preliminary data.</text>
</comment>
<evidence type="ECO:0000313" key="2">
    <source>
        <dbReference type="Proteomes" id="UP000267654"/>
    </source>
</evidence>
<proteinExistence type="predicted"/>
<organism evidence="1 2">
    <name type="scientific">Aerophobetes bacterium</name>
    <dbReference type="NCBI Taxonomy" id="2030807"/>
    <lineage>
        <taxon>Bacteria</taxon>
        <taxon>Candidatus Aerophobota</taxon>
    </lineage>
</organism>
<dbReference type="Proteomes" id="UP000267654">
    <property type="component" value="Unassembled WGS sequence"/>
</dbReference>